<dbReference type="OMA" id="NQMKVSQ"/>
<dbReference type="RefSeq" id="XP_001270256.1">
    <property type="nucleotide sequence ID" value="XM_001270255.1"/>
</dbReference>
<dbReference type="VEuPathDB" id="FungiDB:ACLA_097710"/>
<dbReference type="EMBL" id="DS027058">
    <property type="protein sequence ID" value="EAW08830.1"/>
    <property type="molecule type" value="Genomic_DNA"/>
</dbReference>
<dbReference type="OrthoDB" id="3531591at2759"/>
<dbReference type="AlphaFoldDB" id="A1CMP3"/>
<sequence>MTSILLDCLKLNFVIGKHGRETKQMFKTTKTKQVREWIDHISKLDYARAVSLLKKENAFLAGQEILKKYHDTAIWSIITKGAELLDSTTLPTARGPLDEFSMAEKVATRKFMEEVGYGTSPQNQRLWCNLWKNLFQMRKAGVHRILFYRTKEFDEYCKGYPRPSEISLLDMVLSWENTYGPQIELLEHRAAQWSQGDFTGQVYLEDPNVTQRLEVQHMLWNNAANDWLSSDEESAARLAGLNRDIPSQLWSPFDINTISENSANKSSFISLVPADDKRLMVCPIIPVRKGDFLGVFAGTIRFSDSFDLVHGIRGPAEKLWLDYSKVTGPLNQMRALQSGSDANVQLQWELINEEDETQSRLSWRVSVRALRVIVPFQEIVREQ</sequence>
<evidence type="ECO:0000313" key="1">
    <source>
        <dbReference type="EMBL" id="EAW08830.1"/>
    </source>
</evidence>
<dbReference type="KEGG" id="act:ACLA_097710"/>
<dbReference type="HOGENOM" id="CLU_025743_0_0_1"/>
<proteinExistence type="predicted"/>
<accession>A1CMP3</accession>
<evidence type="ECO:0000313" key="2">
    <source>
        <dbReference type="Proteomes" id="UP000006701"/>
    </source>
</evidence>
<protein>
    <submittedName>
        <fullName evidence="1">Uncharacterized protein</fullName>
    </submittedName>
</protein>
<gene>
    <name evidence="1" type="ORF">ACLA_097710</name>
</gene>
<reference evidence="1 2" key="1">
    <citation type="journal article" date="2008" name="PLoS Genet.">
        <title>Genomic islands in the pathogenic filamentous fungus Aspergillus fumigatus.</title>
        <authorList>
            <person name="Fedorova N.D."/>
            <person name="Khaldi N."/>
            <person name="Joardar V.S."/>
            <person name="Maiti R."/>
            <person name="Amedeo P."/>
            <person name="Anderson M.J."/>
            <person name="Crabtree J."/>
            <person name="Silva J.C."/>
            <person name="Badger J.H."/>
            <person name="Albarraq A."/>
            <person name="Angiuoli S."/>
            <person name="Bussey H."/>
            <person name="Bowyer P."/>
            <person name="Cotty P.J."/>
            <person name="Dyer P.S."/>
            <person name="Egan A."/>
            <person name="Galens K."/>
            <person name="Fraser-Liggett C.M."/>
            <person name="Haas B.J."/>
            <person name="Inman J.M."/>
            <person name="Kent R."/>
            <person name="Lemieux S."/>
            <person name="Malavazi I."/>
            <person name="Orvis J."/>
            <person name="Roemer T."/>
            <person name="Ronning C.M."/>
            <person name="Sundaram J.P."/>
            <person name="Sutton G."/>
            <person name="Turner G."/>
            <person name="Venter J.C."/>
            <person name="White O.R."/>
            <person name="Whitty B.R."/>
            <person name="Youngman P."/>
            <person name="Wolfe K.H."/>
            <person name="Goldman G.H."/>
            <person name="Wortman J.R."/>
            <person name="Jiang B."/>
            <person name="Denning D.W."/>
            <person name="Nierman W.C."/>
        </authorList>
    </citation>
    <scope>NUCLEOTIDE SEQUENCE [LARGE SCALE GENOMIC DNA]</scope>
    <source>
        <strain evidence="2">ATCC 1007 / CBS 513.65 / DSM 816 / NCTC 3887 / NRRL 1</strain>
    </source>
</reference>
<dbReference type="eggNOG" id="ENOG502SMU9">
    <property type="taxonomic scope" value="Eukaryota"/>
</dbReference>
<name>A1CMP3_ASPCL</name>
<dbReference type="GeneID" id="4702209"/>
<keyword evidence="2" id="KW-1185">Reference proteome</keyword>
<organism evidence="1 2">
    <name type="scientific">Aspergillus clavatus (strain ATCC 1007 / CBS 513.65 / DSM 816 / NCTC 3887 / NRRL 1 / QM 1276 / 107)</name>
    <dbReference type="NCBI Taxonomy" id="344612"/>
    <lineage>
        <taxon>Eukaryota</taxon>
        <taxon>Fungi</taxon>
        <taxon>Dikarya</taxon>
        <taxon>Ascomycota</taxon>
        <taxon>Pezizomycotina</taxon>
        <taxon>Eurotiomycetes</taxon>
        <taxon>Eurotiomycetidae</taxon>
        <taxon>Eurotiales</taxon>
        <taxon>Aspergillaceae</taxon>
        <taxon>Aspergillus</taxon>
        <taxon>Aspergillus subgen. Fumigati</taxon>
    </lineage>
</organism>
<dbReference type="Proteomes" id="UP000006701">
    <property type="component" value="Unassembled WGS sequence"/>
</dbReference>